<dbReference type="PANTHER" id="PTHR11851">
    <property type="entry name" value="METALLOPROTEASE"/>
    <property type="match status" value="1"/>
</dbReference>
<keyword evidence="2" id="KW-0378">Hydrolase</keyword>
<dbReference type="InterPro" id="IPR007863">
    <property type="entry name" value="Peptidase_M16_C"/>
</dbReference>
<organism evidence="6 7">
    <name type="scientific">Ehrlichia ruminantium (strain Welgevonden)</name>
    <dbReference type="NCBI Taxonomy" id="254945"/>
    <lineage>
        <taxon>Bacteria</taxon>
        <taxon>Pseudomonadati</taxon>
        <taxon>Pseudomonadota</taxon>
        <taxon>Alphaproteobacteria</taxon>
        <taxon>Rickettsiales</taxon>
        <taxon>Anaplasmataceae</taxon>
        <taxon>Ehrlichia</taxon>
    </lineage>
</organism>
<dbReference type="GO" id="GO:0008237">
    <property type="term" value="F:metallopeptidase activity"/>
    <property type="evidence" value="ECO:0007669"/>
    <property type="project" value="UniProtKB-KW"/>
</dbReference>
<feature type="signal peptide" evidence="3">
    <location>
        <begin position="1"/>
        <end position="19"/>
    </location>
</feature>
<evidence type="ECO:0000313" key="7">
    <source>
        <dbReference type="Proteomes" id="UP000001021"/>
    </source>
</evidence>
<name>A0A0H3M6U6_EHRRW</name>
<keyword evidence="2" id="KW-0482">Metalloprotease</keyword>
<dbReference type="Gene3D" id="3.30.830.10">
    <property type="entry name" value="Metalloenzyme, LuxS/M16 peptidase-like"/>
    <property type="match status" value="2"/>
</dbReference>
<feature type="chain" id="PRO_5002615690" evidence="3">
    <location>
        <begin position="20"/>
        <end position="438"/>
    </location>
</feature>
<accession>A0A0H3M6U6</accession>
<dbReference type="InterPro" id="IPR011765">
    <property type="entry name" value="Pept_M16_N"/>
</dbReference>
<keyword evidence="3" id="KW-0732">Signal</keyword>
<dbReference type="PANTHER" id="PTHR11851:SF49">
    <property type="entry name" value="MITOCHONDRIAL-PROCESSING PEPTIDASE SUBUNIT ALPHA"/>
    <property type="match status" value="1"/>
</dbReference>
<dbReference type="GeneID" id="33057509"/>
<comment type="similarity">
    <text evidence="1">Belongs to the peptidase M16 family.</text>
</comment>
<dbReference type="InterPro" id="IPR050361">
    <property type="entry name" value="MPP/UQCRC_Complex"/>
</dbReference>
<evidence type="ECO:0000256" key="3">
    <source>
        <dbReference type="SAM" id="SignalP"/>
    </source>
</evidence>
<dbReference type="KEGG" id="erw:ERWE_CDS_08560"/>
<dbReference type="KEGG" id="eru:Erum8090"/>
<dbReference type="eggNOG" id="COG0612">
    <property type="taxonomic scope" value="Bacteria"/>
</dbReference>
<gene>
    <name evidence="6" type="ordered locus">ERWE_CDS_08560</name>
</gene>
<evidence type="ECO:0000259" key="5">
    <source>
        <dbReference type="Pfam" id="PF05193"/>
    </source>
</evidence>
<keyword evidence="6" id="KW-0645">Protease</keyword>
<dbReference type="AlphaFoldDB" id="A0A0H3M6U6"/>
<dbReference type="GO" id="GO:0046872">
    <property type="term" value="F:metal ion binding"/>
    <property type="evidence" value="ECO:0007669"/>
    <property type="project" value="InterPro"/>
</dbReference>
<sequence length="438" mass="49809">MVRFFVLFLIIFCITTNNAISVNVEVIHEKLDNGMEIYILPNNRSPAVMHMVLYKVGGSDDPVGYSGLAHFFEHLMFSGTEKFPNLISTLSSIGAQFNAGTSASFTMYHELVPKQYLPLVMDIESDRMKNLKITDNAFTREQKVVLEERKMRTESKASTILEEEMENAFYYNGYSRPVVGWEHEINQYNKKIAEAFYKSHYSPNNAILLVAGDVDSNEVIKLAKQYYGKIEPSTQEFPRVPRLEPQHKVNMTITLEDESVEVPELFLMNQIPSKLTKNYITNMITAEILGNGRFSMLYNDLVLNNPIVTSISTDYNHLVYSDTFLSIHAVPKDGITIQTVEEEIYKCINDYIENGIPEEYLEAAKYRTKASMTYAFDGLDFISQFYGISLVIGIPLSEINNMFNLIDNITIDDVNSTLQNIFQNKAKFAGHLLPKSGA</sequence>
<keyword evidence="7" id="KW-1185">Reference proteome</keyword>
<protein>
    <submittedName>
        <fullName evidence="6">Hypothetical zinc protease</fullName>
    </submittedName>
</protein>
<dbReference type="GO" id="GO:0006508">
    <property type="term" value="P:proteolysis"/>
    <property type="evidence" value="ECO:0007669"/>
    <property type="project" value="UniProtKB-KW"/>
</dbReference>
<evidence type="ECO:0000256" key="1">
    <source>
        <dbReference type="ARBA" id="ARBA00007261"/>
    </source>
</evidence>
<dbReference type="EMBL" id="CR925678">
    <property type="protein sequence ID" value="CAI27350.1"/>
    <property type="molecule type" value="Genomic_DNA"/>
</dbReference>
<evidence type="ECO:0000313" key="6">
    <source>
        <dbReference type="EMBL" id="CAI27350.1"/>
    </source>
</evidence>
<evidence type="ECO:0000259" key="4">
    <source>
        <dbReference type="Pfam" id="PF00675"/>
    </source>
</evidence>
<dbReference type="RefSeq" id="WP_011155488.1">
    <property type="nucleotide sequence ID" value="NC_005295.2"/>
</dbReference>
<reference evidence="6 7" key="1">
    <citation type="journal article" date="2006" name="J. Bacteriol.">
        <title>Comparative genomic analysis of three strains of Ehrlichia ruminantium reveals an active process of genome size plasticity.</title>
        <authorList>
            <person name="Frutos R."/>
            <person name="Viari A."/>
            <person name="Ferraz C."/>
            <person name="Morgat A."/>
            <person name="Eychenie S."/>
            <person name="Kandassami Y."/>
            <person name="Chantal I."/>
            <person name="Bensaid A."/>
            <person name="Coissac E."/>
            <person name="Vachiery N."/>
            <person name="Demaille J."/>
            <person name="Martinez D."/>
        </authorList>
    </citation>
    <scope>NUCLEOTIDE SEQUENCE [LARGE SCALE GENOMIC DNA]</scope>
    <source>
        <strain evidence="6 7">Welgevonden</strain>
    </source>
</reference>
<evidence type="ECO:0000256" key="2">
    <source>
        <dbReference type="ARBA" id="ARBA00023049"/>
    </source>
</evidence>
<dbReference type="HOGENOM" id="CLU_009902_1_0_5"/>
<dbReference type="Pfam" id="PF05193">
    <property type="entry name" value="Peptidase_M16_C"/>
    <property type="match status" value="1"/>
</dbReference>
<dbReference type="SUPFAM" id="SSF63411">
    <property type="entry name" value="LuxS/MPP-like metallohydrolase"/>
    <property type="match status" value="2"/>
</dbReference>
<dbReference type="Proteomes" id="UP000001021">
    <property type="component" value="Chromosome"/>
</dbReference>
<proteinExistence type="inferred from homology"/>
<feature type="domain" description="Peptidase M16 C-terminal" evidence="5">
    <location>
        <begin position="194"/>
        <end position="365"/>
    </location>
</feature>
<dbReference type="Pfam" id="PF00675">
    <property type="entry name" value="Peptidase_M16"/>
    <property type="match status" value="1"/>
</dbReference>
<feature type="domain" description="Peptidase M16 N-terminal" evidence="4">
    <location>
        <begin position="44"/>
        <end position="178"/>
    </location>
</feature>
<dbReference type="InterPro" id="IPR011249">
    <property type="entry name" value="Metalloenz_LuxS/M16"/>
</dbReference>